<comment type="caution">
    <text evidence="1">The sequence shown here is derived from an EMBL/GenBank/DDBJ whole genome shotgun (WGS) entry which is preliminary data.</text>
</comment>
<dbReference type="Proteomes" id="UP000548326">
    <property type="component" value="Unassembled WGS sequence"/>
</dbReference>
<accession>A0A841JJN5</accession>
<evidence type="ECO:0000313" key="1">
    <source>
        <dbReference type="EMBL" id="MBB6128615.1"/>
    </source>
</evidence>
<proteinExistence type="predicted"/>
<gene>
    <name evidence="1" type="ORF">HDF22_002736</name>
</gene>
<dbReference type="EMBL" id="JACHCA010000006">
    <property type="protein sequence ID" value="MBB6128615.1"/>
    <property type="molecule type" value="Genomic_DNA"/>
</dbReference>
<organism evidence="1 2">
    <name type="scientific">Mucilaginibacter lappiensis</name>
    <dbReference type="NCBI Taxonomy" id="354630"/>
    <lineage>
        <taxon>Bacteria</taxon>
        <taxon>Pseudomonadati</taxon>
        <taxon>Bacteroidota</taxon>
        <taxon>Sphingobacteriia</taxon>
        <taxon>Sphingobacteriales</taxon>
        <taxon>Sphingobacteriaceae</taxon>
        <taxon>Mucilaginibacter</taxon>
    </lineage>
</organism>
<protein>
    <submittedName>
        <fullName evidence="1">Uncharacterized protein</fullName>
    </submittedName>
</protein>
<name>A0A841JJN5_9SPHI</name>
<sequence length="54" mass="6310">MVVFILHLNLILNEPNDAENNKNGFYIPQLHSVLKPYVDTDLQQNPLLFLDTRM</sequence>
<dbReference type="AlphaFoldDB" id="A0A841JJN5"/>
<reference evidence="1 2" key="1">
    <citation type="submission" date="2020-08" db="EMBL/GenBank/DDBJ databases">
        <title>Genomic Encyclopedia of Type Strains, Phase IV (KMG-V): Genome sequencing to study the core and pangenomes of soil and plant-associated prokaryotes.</title>
        <authorList>
            <person name="Whitman W."/>
        </authorList>
    </citation>
    <scope>NUCLEOTIDE SEQUENCE [LARGE SCALE GENOMIC DNA]</scope>
    <source>
        <strain evidence="1 2">MP601</strain>
    </source>
</reference>
<evidence type="ECO:0000313" key="2">
    <source>
        <dbReference type="Proteomes" id="UP000548326"/>
    </source>
</evidence>